<feature type="compositionally biased region" description="Basic and acidic residues" evidence="3">
    <location>
        <begin position="80"/>
        <end position="94"/>
    </location>
</feature>
<dbReference type="FunFam" id="3.30.70.330:FF:000362">
    <property type="entry name" value="GBP2p Poly(A+) RNA-binding protein"/>
    <property type="match status" value="1"/>
</dbReference>
<feature type="domain" description="RRM" evidence="4">
    <location>
        <begin position="107"/>
        <end position="184"/>
    </location>
</feature>
<dbReference type="CDD" id="cd21606">
    <property type="entry name" value="RRM2_HRB1_GBP2"/>
    <property type="match status" value="1"/>
</dbReference>
<organism evidence="5 6">
    <name type="scientific">Eremothecium gossypii (strain ATCC 10895 / CBS 109.51 / FGSC 9923 / NRRL Y-1056)</name>
    <name type="common">Yeast</name>
    <name type="synonym">Ashbya gossypii</name>
    <dbReference type="NCBI Taxonomy" id="284811"/>
    <lineage>
        <taxon>Eukaryota</taxon>
        <taxon>Fungi</taxon>
        <taxon>Dikarya</taxon>
        <taxon>Ascomycota</taxon>
        <taxon>Saccharomycotina</taxon>
        <taxon>Saccharomycetes</taxon>
        <taxon>Saccharomycetales</taxon>
        <taxon>Saccharomycetaceae</taxon>
        <taxon>Eremothecium</taxon>
    </lineage>
</organism>
<dbReference type="KEGG" id="ago:AGOS_AAL018W"/>
<dbReference type="InterPro" id="IPR000504">
    <property type="entry name" value="RRM_dom"/>
</dbReference>
<evidence type="ECO:0000313" key="6">
    <source>
        <dbReference type="Proteomes" id="UP000000591"/>
    </source>
</evidence>
<keyword evidence="6" id="KW-1185">Reference proteome</keyword>
<dbReference type="Proteomes" id="UP000000591">
    <property type="component" value="Chromosome I"/>
</dbReference>
<evidence type="ECO:0000256" key="3">
    <source>
        <dbReference type="SAM" id="MobiDB-lite"/>
    </source>
</evidence>
<dbReference type="OrthoDB" id="1049195at2759"/>
<protein>
    <submittedName>
        <fullName evidence="5">AAL018Wp</fullName>
    </submittedName>
</protein>
<evidence type="ECO:0000256" key="2">
    <source>
        <dbReference type="PROSITE-ProRule" id="PRU00176"/>
    </source>
</evidence>
<dbReference type="CDD" id="cd21605">
    <property type="entry name" value="RRM1_HRB1_GBP2"/>
    <property type="match status" value="1"/>
</dbReference>
<dbReference type="InParanoid" id="Q75EU7"/>
<evidence type="ECO:0000259" key="4">
    <source>
        <dbReference type="PROSITE" id="PS50102"/>
    </source>
</evidence>
<dbReference type="InterPro" id="IPR035979">
    <property type="entry name" value="RBD_domain_sf"/>
</dbReference>
<reference evidence="5 6" key="1">
    <citation type="journal article" date="2004" name="Science">
        <title>The Ashbya gossypii genome as a tool for mapping the ancient Saccharomyces cerevisiae genome.</title>
        <authorList>
            <person name="Dietrich F.S."/>
            <person name="Voegeli S."/>
            <person name="Brachat S."/>
            <person name="Lerch A."/>
            <person name="Gates K."/>
            <person name="Steiner S."/>
            <person name="Mohr C."/>
            <person name="Pohlmann R."/>
            <person name="Luedi P."/>
            <person name="Choi S."/>
            <person name="Wing R.A."/>
            <person name="Flavier A."/>
            <person name="Gaffney T.D."/>
            <person name="Philippsen P."/>
        </authorList>
    </citation>
    <scope>NUCLEOTIDE SEQUENCE [LARGE SCALE GENOMIC DNA]</scope>
    <source>
        <strain evidence="6">ATCC 10895 / CBS 109.51 / FGSC 9923 / NRRL Y-1056</strain>
    </source>
</reference>
<name>Q75EU7_EREGS</name>
<dbReference type="GO" id="GO:0005737">
    <property type="term" value="C:cytoplasm"/>
    <property type="evidence" value="ECO:0000318"/>
    <property type="project" value="GO_Central"/>
</dbReference>
<dbReference type="Pfam" id="PF00076">
    <property type="entry name" value="RRM_1"/>
    <property type="match status" value="3"/>
</dbReference>
<dbReference type="EMBL" id="AE016814">
    <property type="protein sequence ID" value="AAS50348.1"/>
    <property type="molecule type" value="Genomic_DNA"/>
</dbReference>
<feature type="domain" description="RRM" evidence="4">
    <location>
        <begin position="7"/>
        <end position="83"/>
    </location>
</feature>
<dbReference type="PROSITE" id="PS50102">
    <property type="entry name" value="RRM"/>
    <property type="match status" value="3"/>
</dbReference>
<dbReference type="GeneID" id="4618547"/>
<dbReference type="InterPro" id="IPR050502">
    <property type="entry name" value="Euk_RNA-bind_prot"/>
</dbReference>
<keyword evidence="1 2" id="KW-0694">RNA-binding</keyword>
<dbReference type="FunCoup" id="Q75EU7">
    <property type="interactions" value="502"/>
</dbReference>
<dbReference type="Gene3D" id="3.30.70.330">
    <property type="match status" value="3"/>
</dbReference>
<dbReference type="AlphaFoldDB" id="Q75EU7"/>
<evidence type="ECO:0000256" key="1">
    <source>
        <dbReference type="ARBA" id="ARBA00022884"/>
    </source>
</evidence>
<dbReference type="SUPFAM" id="SSF54928">
    <property type="entry name" value="RNA-binding domain, RBD"/>
    <property type="match status" value="2"/>
</dbReference>
<feature type="domain" description="RRM" evidence="4">
    <location>
        <begin position="259"/>
        <end position="336"/>
    </location>
</feature>
<dbReference type="GO" id="GO:0071028">
    <property type="term" value="P:nuclear mRNA surveillance"/>
    <property type="evidence" value="ECO:0000318"/>
    <property type="project" value="GO_Central"/>
</dbReference>
<dbReference type="GO" id="GO:1990904">
    <property type="term" value="C:ribonucleoprotein complex"/>
    <property type="evidence" value="ECO:0000318"/>
    <property type="project" value="GO_Central"/>
</dbReference>
<evidence type="ECO:0000313" key="5">
    <source>
        <dbReference type="EMBL" id="AAS50348.1"/>
    </source>
</evidence>
<dbReference type="PANTHER" id="PTHR48025">
    <property type="entry name" value="OS02G0815200 PROTEIN"/>
    <property type="match status" value="1"/>
</dbReference>
<dbReference type="GO" id="GO:0016973">
    <property type="term" value="P:poly(A)+ mRNA export from nucleus"/>
    <property type="evidence" value="ECO:0000318"/>
    <property type="project" value="GO_Central"/>
</dbReference>
<sequence length="337" mass="37689">MSRNYSNSVFIGNLTYDTTPEDLRQLFGEVGHVVRADIITSRGHHRGMGTVEYTNAQDVDEAIRRFNGMDFMHRELFVRRDNPPPVGERRERRGPGPLPRRTHPGGFEIFVANLPYSISWQTLKDMFKECSEVIHADVSVDADGYSRGFGTVYVTTRENQIAAIERWNGYELEGRILEVREGKGTDVGSAGRGDSYVPKQIPSYDYDGEYRGTEVRAELPHSENASVSVSGKASPEYEQYTPSDVEFTSKAAPGGAKNRIIYCENMPLATAESDLYDLFETAGKVLRANLQYDSEGNPTGSSVCEFETVADAQECIERLNNYHYGGCDLKMSYASYA</sequence>
<dbReference type="GO" id="GO:0005634">
    <property type="term" value="C:nucleus"/>
    <property type="evidence" value="ECO:0000318"/>
    <property type="project" value="GO_Central"/>
</dbReference>
<dbReference type="GO" id="GO:0003729">
    <property type="term" value="F:mRNA binding"/>
    <property type="evidence" value="ECO:0000318"/>
    <property type="project" value="GO_Central"/>
</dbReference>
<gene>
    <name evidence="5" type="ORF">AGOS_AAL018W</name>
</gene>
<dbReference type="OMA" id="TNAADAW"/>
<feature type="region of interest" description="Disordered" evidence="3">
    <location>
        <begin position="80"/>
        <end position="104"/>
    </location>
</feature>
<dbReference type="RefSeq" id="NP_982524.1">
    <property type="nucleotide sequence ID" value="NM_207877.1"/>
</dbReference>
<dbReference type="eggNOG" id="KOG0118">
    <property type="taxonomic scope" value="Eukaryota"/>
</dbReference>
<dbReference type="STRING" id="284811.Q75EU7"/>
<accession>Q75EU7</accession>
<proteinExistence type="predicted"/>
<dbReference type="InterPro" id="IPR012677">
    <property type="entry name" value="Nucleotide-bd_a/b_plait_sf"/>
</dbReference>
<dbReference type="CDD" id="cd21607">
    <property type="entry name" value="RRM3_HRB1_GBP2"/>
    <property type="match status" value="1"/>
</dbReference>
<dbReference type="HOGENOM" id="CLU_026447_2_0_1"/>
<dbReference type="SMART" id="SM00360">
    <property type="entry name" value="RRM"/>
    <property type="match status" value="3"/>
</dbReference>
<dbReference type="PANTHER" id="PTHR48025:SF1">
    <property type="entry name" value="RRM DOMAIN-CONTAINING PROTEIN"/>
    <property type="match status" value="1"/>
</dbReference>
<reference evidence="6" key="2">
    <citation type="journal article" date="2013" name="G3 (Bethesda)">
        <title>Genomes of Ashbya fungi isolated from insects reveal four mating-type loci, numerous translocations, lack of transposons, and distinct gene duplications.</title>
        <authorList>
            <person name="Dietrich F.S."/>
            <person name="Voegeli S."/>
            <person name="Kuo S."/>
            <person name="Philippsen P."/>
        </authorList>
    </citation>
    <scope>GENOME REANNOTATION</scope>
    <source>
        <strain evidence="6">ATCC 10895 / CBS 109.51 / FGSC 9923 / NRRL Y-1056</strain>
    </source>
</reference>